<organism evidence="1">
    <name type="scientific">Rhizophagus irregularis (strain DAOM 181602 / DAOM 197198 / MUCL 43194)</name>
    <name type="common">Arbuscular mycorrhizal fungus</name>
    <name type="synonym">Glomus intraradices</name>
    <dbReference type="NCBI Taxonomy" id="747089"/>
    <lineage>
        <taxon>Eukaryota</taxon>
        <taxon>Fungi</taxon>
        <taxon>Fungi incertae sedis</taxon>
        <taxon>Mucoromycota</taxon>
        <taxon>Glomeromycotina</taxon>
        <taxon>Glomeromycetes</taxon>
        <taxon>Glomerales</taxon>
        <taxon>Glomeraceae</taxon>
        <taxon>Rhizophagus</taxon>
    </lineage>
</organism>
<proteinExistence type="predicted"/>
<reference evidence="1" key="1">
    <citation type="submission" date="2013-07" db="EMBL/GenBank/DDBJ databases">
        <title>The genome of an arbuscular mycorrhizal fungus provides insights into the evolution of the oldest plant symbiosis.</title>
        <authorList>
            <consortium name="DOE Joint Genome Institute"/>
            <person name="Tisserant E."/>
            <person name="Malbreil M."/>
            <person name="Kuo A."/>
            <person name="Kohler A."/>
            <person name="Symeonidi A."/>
            <person name="Balestrini R."/>
            <person name="Charron P."/>
            <person name="Duensing N."/>
            <person name="Frei-dit-Frey N."/>
            <person name="Gianinazzi-Pearson V."/>
            <person name="Gilbert B."/>
            <person name="Handa Y."/>
            <person name="Hijri M."/>
            <person name="Kaul R."/>
            <person name="Kawaguchi M."/>
            <person name="Krajinski F."/>
            <person name="Lammers P."/>
            <person name="Lapierre D."/>
            <person name="Masclaux F.G."/>
            <person name="Murat C."/>
            <person name="Morin E."/>
            <person name="Ndikumana S."/>
            <person name="Pagni M."/>
            <person name="Petitpierre D."/>
            <person name="Requena N."/>
            <person name="Rosikiewicz P."/>
            <person name="Riley R."/>
            <person name="Saito K."/>
            <person name="San Clemente H."/>
            <person name="Shapiro H."/>
            <person name="van Tuinen D."/>
            <person name="Becard G."/>
            <person name="Bonfante P."/>
            <person name="Paszkowski U."/>
            <person name="Shachar-Hill Y."/>
            <person name="Young J.P."/>
            <person name="Sanders I.R."/>
            <person name="Henrissat B."/>
            <person name="Rensing S.A."/>
            <person name="Grigoriev I.V."/>
            <person name="Corradi N."/>
            <person name="Roux C."/>
            <person name="Martin F."/>
        </authorList>
    </citation>
    <scope>NUCLEOTIDE SEQUENCE</scope>
    <source>
        <strain evidence="1">DAOM 197198</strain>
    </source>
</reference>
<dbReference type="HOGENOM" id="CLU_2886922_0_0_1"/>
<accession>U9U0X2</accession>
<dbReference type="AlphaFoldDB" id="U9U0X2"/>
<evidence type="ECO:0000313" key="1">
    <source>
        <dbReference type="EMBL" id="ESA09281.1"/>
    </source>
</evidence>
<sequence length="63" mass="7691">MQISDFLTGDYIIETKEQLNQSNLKTMTRYNYFKNSKKKKKCFRISLTQIDELLYDEFRLRSN</sequence>
<dbReference type="EMBL" id="KI288261">
    <property type="protein sequence ID" value="ESA09281.1"/>
    <property type="molecule type" value="Genomic_DNA"/>
</dbReference>
<gene>
    <name evidence="1" type="ORF">GLOINDRAFT_30709</name>
</gene>
<name>U9U0X2_RHIID</name>
<protein>
    <submittedName>
        <fullName evidence="1">Uncharacterized protein</fullName>
    </submittedName>
</protein>